<name>A0A163HVR2_9BACL</name>
<proteinExistence type="predicted"/>
<keyword evidence="2" id="KW-1185">Reference proteome</keyword>
<evidence type="ECO:0000313" key="1">
    <source>
        <dbReference type="EMBL" id="KZS45685.1"/>
    </source>
</evidence>
<dbReference type="EMBL" id="LWMH01000001">
    <property type="protein sequence ID" value="KZS45685.1"/>
    <property type="molecule type" value="Genomic_DNA"/>
</dbReference>
<dbReference type="Proteomes" id="UP000076796">
    <property type="component" value="Unassembled WGS sequence"/>
</dbReference>
<dbReference type="AlphaFoldDB" id="A0A163HVR2"/>
<protein>
    <submittedName>
        <fullName evidence="1">Uncharacterized protein</fullName>
    </submittedName>
</protein>
<accession>A0A163HVR2</accession>
<dbReference type="RefSeq" id="WP_063477884.1">
    <property type="nucleotide sequence ID" value="NZ_CP147845.1"/>
</dbReference>
<sequence length="72" mass="8341">MNYDERLNKMESQIIELKFQLKIMQSIVMCKPPEWAEAALKTARENGMHESPYGGGLDYYRLISYLNAKGIL</sequence>
<organism evidence="1 2">
    <name type="scientific">Paenibacillus glucanolyticus</name>
    <dbReference type="NCBI Taxonomy" id="59843"/>
    <lineage>
        <taxon>Bacteria</taxon>
        <taxon>Bacillati</taxon>
        <taxon>Bacillota</taxon>
        <taxon>Bacilli</taxon>
        <taxon>Bacillales</taxon>
        <taxon>Paenibacillaceae</taxon>
        <taxon>Paenibacillus</taxon>
    </lineage>
</organism>
<evidence type="ECO:0000313" key="2">
    <source>
        <dbReference type="Proteomes" id="UP000076796"/>
    </source>
</evidence>
<dbReference type="GeneID" id="97552991"/>
<comment type="caution">
    <text evidence="1">The sequence shown here is derived from an EMBL/GenBank/DDBJ whole genome shotgun (WGS) entry which is preliminary data.</text>
</comment>
<reference evidence="1" key="1">
    <citation type="journal article" date="2016" name="Genome Announc.">
        <title>Draft genomes of two strains of Paenibacillus glucanolyticus with capability to degrade lignocellulose.</title>
        <authorList>
            <person name="Mathews S.L."/>
            <person name="Pawlak J."/>
            <person name="Grunden A.M."/>
        </authorList>
    </citation>
    <scope>NUCLEOTIDE SEQUENCE [LARGE SCALE GENOMIC DNA]</scope>
    <source>
        <strain evidence="1">SLM1</strain>
    </source>
</reference>
<gene>
    <name evidence="1" type="ORF">AWU65_07050</name>
</gene>